<keyword evidence="4" id="KW-1185">Reference proteome</keyword>
<dbReference type="GO" id="GO:0003963">
    <property type="term" value="F:RNA-3'-phosphate cyclase activity"/>
    <property type="evidence" value="ECO:0007669"/>
    <property type="project" value="TreeGrafter"/>
</dbReference>
<dbReference type="PANTHER" id="PTHR11096:SF0">
    <property type="entry name" value="RNA 3'-TERMINAL PHOSPHATE CYCLASE"/>
    <property type="match status" value="1"/>
</dbReference>
<dbReference type="SUPFAM" id="SSF55205">
    <property type="entry name" value="EPT/RTPC-like"/>
    <property type="match status" value="2"/>
</dbReference>
<evidence type="ECO:0000313" key="3">
    <source>
        <dbReference type="EMBL" id="PKY06188.1"/>
    </source>
</evidence>
<sequence length="511" mass="55923">MTKDLPTITIDGRTHEGGGQILRLAAGLSAITGKAITITNIRAGRVPTGLRGSHVEAIKCLKEMSASEAQGVELGSESVVFHPACPVSSSSSQSSTTSRSSKTTKGKKPTKGKRKFLLRQTSVNSPSTNPEAPVVISRKQTGTSGSSTELERQITITQKTNGASFLIFQAIYPYLLARARRPISVRIIGGTNMRSAPSLDYVEQVLLPNFAKFGLPPASVYLHKRGWDTGPYDLGDVTVEVQPLPLVIDDNNDNDSDNDAYGKSPLRPVFPEIDLNRYGRGRIKSIQITVLAPDDPVLRNTVDGPGFDPDVENTPPRSHNQADKIYTAREYLEYQTYLQIRKRLLLLPNDLFVGSSDIDGGANGFAAGIVSMDTYKTERTYHPTHMYVLVVAEMDNGFRIGVDGAGSGTRLGSTRRLHDTAHVRMGIAKELAETCIRHFVDEISMARFDSGGRKPCVDQNMRDQMVVFEALSPAPSSRSLSCVEVEDPRYWSSHTRTAKWVCEKILGSEPE</sequence>
<evidence type="ECO:0000313" key="4">
    <source>
        <dbReference type="Proteomes" id="UP000234254"/>
    </source>
</evidence>
<dbReference type="GO" id="GO:0005634">
    <property type="term" value="C:nucleus"/>
    <property type="evidence" value="ECO:0007669"/>
    <property type="project" value="TreeGrafter"/>
</dbReference>
<dbReference type="InterPro" id="IPR000228">
    <property type="entry name" value="RNA3'_term_phos_cyc"/>
</dbReference>
<dbReference type="InterPro" id="IPR037136">
    <property type="entry name" value="RNA3'_phos_cyclase_dom_sf"/>
</dbReference>
<dbReference type="Pfam" id="PF01137">
    <property type="entry name" value="RTC"/>
    <property type="match status" value="2"/>
</dbReference>
<proteinExistence type="predicted"/>
<organism evidence="3 4">
    <name type="scientific">Aspergillus campestris (strain IBT 28561)</name>
    <dbReference type="NCBI Taxonomy" id="1392248"/>
    <lineage>
        <taxon>Eukaryota</taxon>
        <taxon>Fungi</taxon>
        <taxon>Dikarya</taxon>
        <taxon>Ascomycota</taxon>
        <taxon>Pezizomycotina</taxon>
        <taxon>Eurotiomycetes</taxon>
        <taxon>Eurotiomycetidae</taxon>
        <taxon>Eurotiales</taxon>
        <taxon>Aspergillaceae</taxon>
        <taxon>Aspergillus</taxon>
        <taxon>Aspergillus subgen. Circumdati</taxon>
    </lineage>
</organism>
<dbReference type="GO" id="GO:0006396">
    <property type="term" value="P:RNA processing"/>
    <property type="evidence" value="ECO:0007669"/>
    <property type="project" value="InterPro"/>
</dbReference>
<evidence type="ECO:0000256" key="1">
    <source>
        <dbReference type="SAM" id="MobiDB-lite"/>
    </source>
</evidence>
<reference evidence="3" key="1">
    <citation type="submission" date="2016-12" db="EMBL/GenBank/DDBJ databases">
        <title>The genomes of Aspergillus section Nigri reveals drivers in fungal speciation.</title>
        <authorList>
            <consortium name="DOE Joint Genome Institute"/>
            <person name="Vesth T.C."/>
            <person name="Nybo J."/>
            <person name="Theobald S."/>
            <person name="Brandl J."/>
            <person name="Frisvad J.C."/>
            <person name="Nielsen K.F."/>
            <person name="Lyhne E.K."/>
            <person name="Kogle M.E."/>
            <person name="Kuo A."/>
            <person name="Riley R."/>
            <person name="Clum A."/>
            <person name="Nolan M."/>
            <person name="Lipzen A."/>
            <person name="Salamov A."/>
            <person name="Henrissat B."/>
            <person name="Wiebenga A."/>
            <person name="De vries R.P."/>
            <person name="Grigoriev I.V."/>
            <person name="Mortensen U.H."/>
            <person name="Andersen M.R."/>
            <person name="Baker S.E."/>
        </authorList>
    </citation>
    <scope>NUCLEOTIDE SEQUENCE</scope>
    <source>
        <strain evidence="3">IBT 28561</strain>
    </source>
</reference>
<accession>A0A2I1D8K8</accession>
<comment type="caution">
    <text evidence="3">The sequence shown here is derived from an EMBL/GenBank/DDBJ whole genome shotgun (WGS) entry which is preliminary data.</text>
</comment>
<feature type="compositionally biased region" description="Low complexity" evidence="1">
    <location>
        <begin position="88"/>
        <end position="101"/>
    </location>
</feature>
<evidence type="ECO:0000259" key="2">
    <source>
        <dbReference type="Pfam" id="PF01137"/>
    </source>
</evidence>
<dbReference type="Gene3D" id="3.65.10.20">
    <property type="entry name" value="RNA 3'-terminal phosphate cyclase domain"/>
    <property type="match status" value="2"/>
</dbReference>
<name>A0A2I1D8K8_ASPC2</name>
<dbReference type="InterPro" id="IPR013792">
    <property type="entry name" value="RNA3'P_cycl/enolpyr_Trfase_a/b"/>
</dbReference>
<feature type="domain" description="RNA 3'-terminal phosphate cyclase" evidence="2">
    <location>
        <begin position="15"/>
        <end position="85"/>
    </location>
</feature>
<dbReference type="VEuPathDB" id="FungiDB:P168DRAFT_302571"/>
<gene>
    <name evidence="3" type="ORF">P168DRAFT_302571</name>
</gene>
<dbReference type="PANTHER" id="PTHR11096">
    <property type="entry name" value="RNA 3' TERMINAL PHOSPHATE CYCLASE"/>
    <property type="match status" value="1"/>
</dbReference>
<dbReference type="OrthoDB" id="25029at2759"/>
<feature type="compositionally biased region" description="Basic residues" evidence="1">
    <location>
        <begin position="102"/>
        <end position="117"/>
    </location>
</feature>
<feature type="region of interest" description="Disordered" evidence="1">
    <location>
        <begin position="85"/>
        <end position="117"/>
    </location>
</feature>
<protein>
    <recommendedName>
        <fullName evidence="2">RNA 3'-terminal phosphate cyclase domain-containing protein</fullName>
    </recommendedName>
</protein>
<dbReference type="RefSeq" id="XP_024694782.1">
    <property type="nucleotide sequence ID" value="XM_024838673.1"/>
</dbReference>
<feature type="domain" description="RNA 3'-terminal phosphate cyclase" evidence="2">
    <location>
        <begin position="152"/>
        <end position="508"/>
    </location>
</feature>
<dbReference type="GeneID" id="36546197"/>
<dbReference type="AlphaFoldDB" id="A0A2I1D8K8"/>
<dbReference type="InterPro" id="IPR023797">
    <property type="entry name" value="RNA3'_phos_cyclase_dom"/>
</dbReference>
<dbReference type="EMBL" id="MSFM01000003">
    <property type="protein sequence ID" value="PKY06188.1"/>
    <property type="molecule type" value="Genomic_DNA"/>
</dbReference>
<dbReference type="Proteomes" id="UP000234254">
    <property type="component" value="Unassembled WGS sequence"/>
</dbReference>